<name>X1LGS8_9ZZZZ</name>
<dbReference type="Gene3D" id="1.10.150.280">
    <property type="entry name" value="AF1531-like domain"/>
    <property type="match status" value="1"/>
</dbReference>
<gene>
    <name evidence="1" type="ORF">S06H3_02447</name>
</gene>
<dbReference type="AlphaFoldDB" id="X1LGS8"/>
<protein>
    <recommendedName>
        <fullName evidence="2">Competence protein ComE</fullName>
    </recommendedName>
</protein>
<feature type="non-terminal residue" evidence="1">
    <location>
        <position position="1"/>
    </location>
</feature>
<dbReference type="InterPro" id="IPR010994">
    <property type="entry name" value="RuvA_2-like"/>
</dbReference>
<reference evidence="1" key="1">
    <citation type="journal article" date="2014" name="Front. Microbiol.">
        <title>High frequency of phylogenetically diverse reductive dehalogenase-homologous genes in deep subseafloor sedimentary metagenomes.</title>
        <authorList>
            <person name="Kawai M."/>
            <person name="Futagami T."/>
            <person name="Toyoda A."/>
            <person name="Takaki Y."/>
            <person name="Nishi S."/>
            <person name="Hori S."/>
            <person name="Arai W."/>
            <person name="Tsubouchi T."/>
            <person name="Morono Y."/>
            <person name="Uchiyama I."/>
            <person name="Ito T."/>
            <person name="Fujiyama A."/>
            <person name="Inagaki F."/>
            <person name="Takami H."/>
        </authorList>
    </citation>
    <scope>NUCLEOTIDE SEQUENCE</scope>
    <source>
        <strain evidence="1">Expedition CK06-06</strain>
    </source>
</reference>
<comment type="caution">
    <text evidence="1">The sequence shown here is derived from an EMBL/GenBank/DDBJ whole genome shotgun (WGS) entry which is preliminary data.</text>
</comment>
<accession>X1LGS8</accession>
<evidence type="ECO:0000313" key="1">
    <source>
        <dbReference type="EMBL" id="GAI01565.1"/>
    </source>
</evidence>
<dbReference type="EMBL" id="BARV01000716">
    <property type="protein sequence ID" value="GAI01565.1"/>
    <property type="molecule type" value="Genomic_DNA"/>
</dbReference>
<dbReference type="Pfam" id="PF12836">
    <property type="entry name" value="HHH_3"/>
    <property type="match status" value="1"/>
</dbReference>
<evidence type="ECO:0008006" key="2">
    <source>
        <dbReference type="Google" id="ProtNLM"/>
    </source>
</evidence>
<sequence length="40" mass="4671">ANNIIEYRNKNGLFKMKEELKNVTGIGEKKYEEIKQSISI</sequence>
<proteinExistence type="predicted"/>
<dbReference type="SUPFAM" id="SSF47781">
    <property type="entry name" value="RuvA domain 2-like"/>
    <property type="match status" value="1"/>
</dbReference>
<organism evidence="1">
    <name type="scientific">marine sediment metagenome</name>
    <dbReference type="NCBI Taxonomy" id="412755"/>
    <lineage>
        <taxon>unclassified sequences</taxon>
        <taxon>metagenomes</taxon>
        <taxon>ecological metagenomes</taxon>
    </lineage>
</organism>